<feature type="domain" description="ABM" evidence="1">
    <location>
        <begin position="15"/>
        <end position="89"/>
    </location>
</feature>
<evidence type="ECO:0000313" key="2">
    <source>
        <dbReference type="EMBL" id="GGS56597.1"/>
    </source>
</evidence>
<comment type="caution">
    <text evidence="2">The sequence shown here is derived from an EMBL/GenBank/DDBJ whole genome shotgun (WGS) entry which is preliminary data.</text>
</comment>
<evidence type="ECO:0000259" key="1">
    <source>
        <dbReference type="Pfam" id="PF03992"/>
    </source>
</evidence>
<dbReference type="InterPro" id="IPR007138">
    <property type="entry name" value="ABM_dom"/>
</dbReference>
<gene>
    <name evidence="2" type="ORF">GCM10010238_52440</name>
</gene>
<proteinExistence type="predicted"/>
<dbReference type="Proteomes" id="UP000653493">
    <property type="component" value="Unassembled WGS sequence"/>
</dbReference>
<name>A0A918GSJ0_STRGD</name>
<reference evidence="2" key="1">
    <citation type="journal article" date="2014" name="Int. J. Syst. Evol. Microbiol.">
        <title>Complete genome sequence of Corynebacterium casei LMG S-19264T (=DSM 44701T), isolated from a smear-ripened cheese.</title>
        <authorList>
            <consortium name="US DOE Joint Genome Institute (JGI-PGF)"/>
            <person name="Walter F."/>
            <person name="Albersmeier A."/>
            <person name="Kalinowski J."/>
            <person name="Ruckert C."/>
        </authorList>
    </citation>
    <scope>NUCLEOTIDE SEQUENCE</scope>
    <source>
        <strain evidence="2">JCM 4234</strain>
    </source>
</reference>
<dbReference type="SUPFAM" id="SSF54909">
    <property type="entry name" value="Dimeric alpha+beta barrel"/>
    <property type="match status" value="1"/>
</dbReference>
<dbReference type="PANTHER" id="PTHR37811">
    <property type="entry name" value="BLL5343 PROTEIN"/>
    <property type="match status" value="1"/>
</dbReference>
<accession>A0A918GSJ0</accession>
<dbReference type="InterPro" id="IPR052936">
    <property type="entry name" value="Jasmonate_Hydroxylase-like"/>
</dbReference>
<dbReference type="AlphaFoldDB" id="A0A918GSJ0"/>
<protein>
    <submittedName>
        <fullName evidence="2">Polysaccharide biosynthesis protein</fullName>
    </submittedName>
</protein>
<dbReference type="Pfam" id="PF03992">
    <property type="entry name" value="ABM"/>
    <property type="match status" value="1"/>
</dbReference>
<dbReference type="PANTHER" id="PTHR37811:SF2">
    <property type="entry name" value="ABM DOMAIN-CONTAINING PROTEIN"/>
    <property type="match status" value="1"/>
</dbReference>
<sequence length="118" mass="13328">MTDTPGTPVPAHEPPYYVAVFTTVRSDDQDGYRETDARMEELVKEIPGYLGMDHAQTPGGLGITVGYFRDGDALARWRSDAEHRAAQRRGREQWYRSYTLHVAKVERSHGFTREIGGS</sequence>
<dbReference type="Gene3D" id="3.30.70.100">
    <property type="match status" value="1"/>
</dbReference>
<evidence type="ECO:0000313" key="3">
    <source>
        <dbReference type="Proteomes" id="UP000653493"/>
    </source>
</evidence>
<reference evidence="2" key="2">
    <citation type="submission" date="2020-09" db="EMBL/GenBank/DDBJ databases">
        <authorList>
            <person name="Sun Q."/>
            <person name="Ohkuma M."/>
        </authorList>
    </citation>
    <scope>NUCLEOTIDE SEQUENCE</scope>
    <source>
        <strain evidence="2">JCM 4234</strain>
    </source>
</reference>
<dbReference type="EMBL" id="BMSL01000020">
    <property type="protein sequence ID" value="GGS56597.1"/>
    <property type="molecule type" value="Genomic_DNA"/>
</dbReference>
<dbReference type="InterPro" id="IPR011008">
    <property type="entry name" value="Dimeric_a/b-barrel"/>
</dbReference>
<keyword evidence="3" id="KW-1185">Reference proteome</keyword>
<organism evidence="2 3">
    <name type="scientific">Streptomyces griseoviridis</name>
    <dbReference type="NCBI Taxonomy" id="45398"/>
    <lineage>
        <taxon>Bacteria</taxon>
        <taxon>Bacillati</taxon>
        <taxon>Actinomycetota</taxon>
        <taxon>Actinomycetes</taxon>
        <taxon>Kitasatosporales</taxon>
        <taxon>Streptomycetaceae</taxon>
        <taxon>Streptomyces</taxon>
    </lineage>
</organism>